<evidence type="ECO:0000313" key="9">
    <source>
        <dbReference type="Proteomes" id="UP001209878"/>
    </source>
</evidence>
<keyword evidence="2" id="KW-0732">Signal</keyword>
<reference evidence="8" key="1">
    <citation type="journal article" date="2023" name="Mol. Biol. Evol.">
        <title>Third-Generation Sequencing Reveals the Adaptive Role of the Epigenome in Three Deep-Sea Polychaetes.</title>
        <authorList>
            <person name="Perez M."/>
            <person name="Aroh O."/>
            <person name="Sun Y."/>
            <person name="Lan Y."/>
            <person name="Juniper S.K."/>
            <person name="Young C.R."/>
            <person name="Angers B."/>
            <person name="Qian P.Y."/>
        </authorList>
    </citation>
    <scope>NUCLEOTIDE SEQUENCE</scope>
    <source>
        <strain evidence="8">R07B-5</strain>
    </source>
</reference>
<dbReference type="Gene3D" id="2.10.25.10">
    <property type="entry name" value="Laminin"/>
    <property type="match status" value="3"/>
</dbReference>
<dbReference type="PROSITE" id="PS50026">
    <property type="entry name" value="EGF_3"/>
    <property type="match status" value="1"/>
</dbReference>
<evidence type="ECO:0000256" key="1">
    <source>
        <dbReference type="ARBA" id="ARBA00022536"/>
    </source>
</evidence>
<dbReference type="SMART" id="SM00179">
    <property type="entry name" value="EGF_CA"/>
    <property type="match status" value="3"/>
</dbReference>
<dbReference type="Pfam" id="PF05345">
    <property type="entry name" value="He_PIG"/>
    <property type="match status" value="1"/>
</dbReference>
<dbReference type="PANTHER" id="PTHR24034">
    <property type="entry name" value="EGF-LIKE DOMAIN-CONTAINING PROTEIN"/>
    <property type="match status" value="1"/>
</dbReference>
<dbReference type="AlphaFoldDB" id="A0AAD9KTL0"/>
<dbReference type="InterPro" id="IPR049883">
    <property type="entry name" value="NOTCH1_EGF-like"/>
</dbReference>
<evidence type="ECO:0000256" key="3">
    <source>
        <dbReference type="ARBA" id="ARBA00022737"/>
    </source>
</evidence>
<dbReference type="SUPFAM" id="SSF49313">
    <property type="entry name" value="Cadherin-like"/>
    <property type="match status" value="1"/>
</dbReference>
<dbReference type="PROSITE" id="PS00010">
    <property type="entry name" value="ASX_HYDROXYL"/>
    <property type="match status" value="1"/>
</dbReference>
<comment type="caution">
    <text evidence="8">The sequence shown here is derived from an EMBL/GenBank/DDBJ whole genome shotgun (WGS) entry which is preliminary data.</text>
</comment>
<sequence>MKRLIIGRITSAESIFHYTGGSTYHTYAKVDFRPLFLSELLANMTAAERTAAETKCGGNVECLFDYVVTGELTKPIAKCHQQSVNIWEKQCFLKDANGRPSISSVDIFQVTVGQLNELSVNVSDPDGDTVTLSLDTALPDGATFDATNKILQWTPENTRTVNISFSAVDEKGGYAPSLLVTVRMCNCSGHGTCNFAQLQEGQSLTAPFQLVTCNCEIGYEGGFCESEVDGCADRPCSVGTNCTDLSPAEQVQFSRAYNCSECPPGYKEDDNICVDINECVGVYDCSQVCINKVPLYECGCYDGYALDGPTNCTDVDECEQRVDGCAHVCHNSPGSFSCSCFDGYDLDPADNKTCVDTLNLCEKAGLNCTEGCLNATDGVVKCFCPLGYSVSQTDNSTCEGNIM</sequence>
<dbReference type="Proteomes" id="UP001209878">
    <property type="component" value="Unassembled WGS sequence"/>
</dbReference>
<dbReference type="GO" id="GO:0005509">
    <property type="term" value="F:calcium ion binding"/>
    <property type="evidence" value="ECO:0007669"/>
    <property type="project" value="InterPro"/>
</dbReference>
<dbReference type="InterPro" id="IPR018097">
    <property type="entry name" value="EGF_Ca-bd_CS"/>
</dbReference>
<dbReference type="GO" id="GO:0016020">
    <property type="term" value="C:membrane"/>
    <property type="evidence" value="ECO:0007669"/>
    <property type="project" value="InterPro"/>
</dbReference>
<dbReference type="EMBL" id="JAODUO010000612">
    <property type="protein sequence ID" value="KAK2177231.1"/>
    <property type="molecule type" value="Genomic_DNA"/>
</dbReference>
<dbReference type="InterPro" id="IPR000742">
    <property type="entry name" value="EGF"/>
</dbReference>
<keyword evidence="1 6" id="KW-0245">EGF-like domain</keyword>
<dbReference type="PROSITE" id="PS01187">
    <property type="entry name" value="EGF_CA"/>
    <property type="match status" value="1"/>
</dbReference>
<evidence type="ECO:0000256" key="6">
    <source>
        <dbReference type="PROSITE-ProRule" id="PRU00076"/>
    </source>
</evidence>
<dbReference type="InterPro" id="IPR015919">
    <property type="entry name" value="Cadherin-like_sf"/>
</dbReference>
<dbReference type="InterPro" id="IPR013783">
    <property type="entry name" value="Ig-like_fold"/>
</dbReference>
<feature type="domain" description="EGF-like" evidence="7">
    <location>
        <begin position="314"/>
        <end position="350"/>
    </location>
</feature>
<evidence type="ECO:0000313" key="8">
    <source>
        <dbReference type="EMBL" id="KAK2177231.1"/>
    </source>
</evidence>
<protein>
    <recommendedName>
        <fullName evidence="7">EGF-like domain-containing protein</fullName>
    </recommendedName>
</protein>
<name>A0AAD9KTL0_RIDPI</name>
<dbReference type="SMART" id="SM00181">
    <property type="entry name" value="EGF"/>
    <property type="match status" value="5"/>
</dbReference>
<organism evidence="8 9">
    <name type="scientific">Ridgeia piscesae</name>
    <name type="common">Tubeworm</name>
    <dbReference type="NCBI Taxonomy" id="27915"/>
    <lineage>
        <taxon>Eukaryota</taxon>
        <taxon>Metazoa</taxon>
        <taxon>Spiralia</taxon>
        <taxon>Lophotrochozoa</taxon>
        <taxon>Annelida</taxon>
        <taxon>Polychaeta</taxon>
        <taxon>Sedentaria</taxon>
        <taxon>Canalipalpata</taxon>
        <taxon>Sabellida</taxon>
        <taxon>Siboglinidae</taxon>
        <taxon>Ridgeia</taxon>
    </lineage>
</organism>
<keyword evidence="3" id="KW-0677">Repeat</keyword>
<dbReference type="Gene3D" id="2.60.40.10">
    <property type="entry name" value="Immunoglobulins"/>
    <property type="match status" value="1"/>
</dbReference>
<dbReference type="InterPro" id="IPR000152">
    <property type="entry name" value="EGF-type_Asp/Asn_hydroxyl_site"/>
</dbReference>
<gene>
    <name evidence="8" type="ORF">NP493_612g02043</name>
</gene>
<dbReference type="InterPro" id="IPR009030">
    <property type="entry name" value="Growth_fac_rcpt_cys_sf"/>
</dbReference>
<keyword evidence="4" id="KW-1015">Disulfide bond</keyword>
<accession>A0AAD9KTL0</accession>
<dbReference type="Pfam" id="PF07645">
    <property type="entry name" value="EGF_CA"/>
    <property type="match status" value="1"/>
</dbReference>
<dbReference type="Pfam" id="PF14670">
    <property type="entry name" value="FXa_inhibition"/>
    <property type="match status" value="1"/>
</dbReference>
<keyword evidence="9" id="KW-1185">Reference proteome</keyword>
<proteinExistence type="predicted"/>
<dbReference type="InterPro" id="IPR050751">
    <property type="entry name" value="ECM_structural_protein"/>
</dbReference>
<evidence type="ECO:0000259" key="7">
    <source>
        <dbReference type="PROSITE" id="PS50026"/>
    </source>
</evidence>
<comment type="caution">
    <text evidence="6">Lacks conserved residue(s) required for the propagation of feature annotation.</text>
</comment>
<keyword evidence="5" id="KW-0325">Glycoprotein</keyword>
<dbReference type="PANTHER" id="PTHR24034:SF209">
    <property type="entry name" value="EGF-LIKE DOMAIN-CONTAINING PROTEIN"/>
    <property type="match status" value="1"/>
</dbReference>
<dbReference type="SUPFAM" id="SSF57184">
    <property type="entry name" value="Growth factor receptor domain"/>
    <property type="match status" value="1"/>
</dbReference>
<evidence type="ECO:0000256" key="2">
    <source>
        <dbReference type="ARBA" id="ARBA00022729"/>
    </source>
</evidence>
<dbReference type="FunFam" id="2.10.25.10:FF:000005">
    <property type="entry name" value="Fibrillin 2"/>
    <property type="match status" value="1"/>
</dbReference>
<evidence type="ECO:0000256" key="5">
    <source>
        <dbReference type="ARBA" id="ARBA00023180"/>
    </source>
</evidence>
<dbReference type="InterPro" id="IPR001881">
    <property type="entry name" value="EGF-like_Ca-bd_dom"/>
</dbReference>
<evidence type="ECO:0000256" key="4">
    <source>
        <dbReference type="ARBA" id="ARBA00023157"/>
    </source>
</evidence>